<dbReference type="PANTHER" id="PTHR46211:SF1">
    <property type="entry name" value="GLYCEROPHOSPHODIESTER PHOSPHODIESTERASE, CYTOPLASMIC"/>
    <property type="match status" value="1"/>
</dbReference>
<organism evidence="2 3">
    <name type="scientific">Sporosarcina ureilytica</name>
    <dbReference type="NCBI Taxonomy" id="298596"/>
    <lineage>
        <taxon>Bacteria</taxon>
        <taxon>Bacillati</taxon>
        <taxon>Bacillota</taxon>
        <taxon>Bacilli</taxon>
        <taxon>Bacillales</taxon>
        <taxon>Caryophanaceae</taxon>
        <taxon>Sporosarcina</taxon>
    </lineage>
</organism>
<feature type="domain" description="GP-PDE" evidence="1">
    <location>
        <begin position="1"/>
        <end position="237"/>
    </location>
</feature>
<dbReference type="GO" id="GO:0006629">
    <property type="term" value="P:lipid metabolic process"/>
    <property type="evidence" value="ECO:0007669"/>
    <property type="project" value="InterPro"/>
</dbReference>
<dbReference type="CDD" id="cd08563">
    <property type="entry name" value="GDPD_TtGDE_like"/>
    <property type="match status" value="1"/>
</dbReference>
<gene>
    <name evidence="2" type="ORF">BI350_05720</name>
</gene>
<protein>
    <recommendedName>
        <fullName evidence="1">GP-PDE domain-containing protein</fullName>
    </recommendedName>
</protein>
<evidence type="ECO:0000313" key="2">
    <source>
        <dbReference type="EMBL" id="AOV07092.1"/>
    </source>
</evidence>
<dbReference type="EMBL" id="CP017560">
    <property type="protein sequence ID" value="AOV07092.1"/>
    <property type="molecule type" value="Genomic_DNA"/>
</dbReference>
<dbReference type="Pfam" id="PF03009">
    <property type="entry name" value="GDPD"/>
    <property type="match status" value="1"/>
</dbReference>
<dbReference type="InterPro" id="IPR030395">
    <property type="entry name" value="GP_PDE_dom"/>
</dbReference>
<dbReference type="Gene3D" id="3.20.20.190">
    <property type="entry name" value="Phosphatidylinositol (PI) phosphodiesterase"/>
    <property type="match status" value="1"/>
</dbReference>
<dbReference type="RefSeq" id="WP_075527216.1">
    <property type="nucleotide sequence ID" value="NZ_CP017560.1"/>
</dbReference>
<evidence type="ECO:0000313" key="3">
    <source>
        <dbReference type="Proteomes" id="UP000185746"/>
    </source>
</evidence>
<dbReference type="SUPFAM" id="SSF51695">
    <property type="entry name" value="PLC-like phosphodiesterases"/>
    <property type="match status" value="1"/>
</dbReference>
<dbReference type="PANTHER" id="PTHR46211">
    <property type="entry name" value="GLYCEROPHOSPHORYL DIESTER PHOSPHODIESTERASE"/>
    <property type="match status" value="1"/>
</dbReference>
<sequence length="239" mass="27180">MHIYAHRGSSGTYPENTLAAFRDAAQLPITGIELDVHLTNDNELVVIHDEMINRTSNGQGFVKDLTVDELKTYDFGIRFSKAFQGEKIPLLAEVLEIFSDTNHLINIELKTDVIRYEGIEEKVLQLIHEMGMAHRVIISSFNHQSFQIIKELDPHIQTAALAMKGFADPFHYLHEIHADALHISHRAIRNPSIQQLIAQGVPVRVFTVNKPRTMLALKEMGVQAIFTDYPEKMMAYLDH</sequence>
<dbReference type="Proteomes" id="UP000185746">
    <property type="component" value="Chromosome"/>
</dbReference>
<proteinExistence type="predicted"/>
<dbReference type="GO" id="GO:0008081">
    <property type="term" value="F:phosphoric diester hydrolase activity"/>
    <property type="evidence" value="ECO:0007669"/>
    <property type="project" value="InterPro"/>
</dbReference>
<keyword evidence="3" id="KW-1185">Reference proteome</keyword>
<accession>A0A1D8JEE9</accession>
<evidence type="ECO:0000259" key="1">
    <source>
        <dbReference type="PROSITE" id="PS51704"/>
    </source>
</evidence>
<name>A0A1D8JEE9_9BACL</name>
<dbReference type="PROSITE" id="PS51704">
    <property type="entry name" value="GP_PDE"/>
    <property type="match status" value="1"/>
</dbReference>
<dbReference type="KEGG" id="surl:BI350_05720"/>
<reference evidence="2 3" key="1">
    <citation type="submission" date="2016-09" db="EMBL/GenBank/DDBJ databases">
        <title>Complete genome sequence of the Lysinibacillus sphaericus LMG 22257, a specie of Bacillus with ureolytic activity that can effectively biodeposit calcium carbonate.</title>
        <authorList>
            <person name="Yan W."/>
        </authorList>
    </citation>
    <scope>NUCLEOTIDE SEQUENCE [LARGE SCALE GENOMIC DNA]</scope>
    <source>
        <strain evidence="2 3">LMG 22257</strain>
    </source>
</reference>
<dbReference type="AlphaFoldDB" id="A0A1D8JEE9"/>
<dbReference type="InterPro" id="IPR017946">
    <property type="entry name" value="PLC-like_Pdiesterase_TIM-brl"/>
</dbReference>